<feature type="transmembrane region" description="Helical" evidence="1">
    <location>
        <begin position="141"/>
        <end position="162"/>
    </location>
</feature>
<evidence type="ECO:0000256" key="1">
    <source>
        <dbReference type="SAM" id="Phobius"/>
    </source>
</evidence>
<feature type="transmembrane region" description="Helical" evidence="1">
    <location>
        <begin position="440"/>
        <end position="461"/>
    </location>
</feature>
<evidence type="ECO:0000313" key="3">
    <source>
        <dbReference type="Proteomes" id="UP001487740"/>
    </source>
</evidence>
<dbReference type="Proteomes" id="UP001487740">
    <property type="component" value="Unassembled WGS sequence"/>
</dbReference>
<evidence type="ECO:0000313" key="2">
    <source>
        <dbReference type="EMBL" id="KAK8382408.1"/>
    </source>
</evidence>
<feature type="transmembrane region" description="Helical" evidence="1">
    <location>
        <begin position="507"/>
        <end position="529"/>
    </location>
</feature>
<feature type="transmembrane region" description="Helical" evidence="1">
    <location>
        <begin position="174"/>
        <end position="195"/>
    </location>
</feature>
<feature type="transmembrane region" description="Helical" evidence="1">
    <location>
        <begin position="535"/>
        <end position="555"/>
    </location>
</feature>
<dbReference type="EMBL" id="JARAKH010000039">
    <property type="protein sequence ID" value="KAK8382408.1"/>
    <property type="molecule type" value="Genomic_DNA"/>
</dbReference>
<sequence length="592" mass="66477">MGQQGLADVAHLRGLEHFSEEEAQKRVATSVKAVQVLRTSVLGGTSSRVYAVAIRHRWEEIRPWYYIHDDLLLSFLLALVAGGLLCRAAGCRRKSEITTTTTTTTPNPYQYNRRDRENFAPDTYKEYIYSSRHFARATSDARLYVVLPCAVSMLVAGLVLLAGLCSRRLFSSTFSLYSTLCLWILTLTWLIVYQNEVAWYSDLNLDSVYWIVGFQTGLMLLLSAQIVLCVWELRRSRSGWPTINLHNLLTAEALFVTARLTLTAYVILFLADSQMIRGYSRKNEDHYDDFDNMSPAIRYPLVLTLICLSAACYSAVATLETALSMLLGKLHTCMTGISTLLSAVCCVTVAIITSPVIVRVVIQPQYIYPKTMYFAIGLSVVTFLHVIACVVFPTALRSPPEIVDTILNSVVSAINSLGSFRIREQLWHPELPEKKERINFIFNLTSSIFTLISIIIITSVWDSPMYRAWASVLVLCVNSAILLRTLPPVVMQLKFKQAENTPMNQKLMSLILETVPLLVGAIAMCARLYYPGEIFAGVINILFSAFQAFIIVHMLKSKIELIKFKEGERLTDTEEVAGQDITDEETPHDLSA</sequence>
<feature type="transmembrane region" description="Helical" evidence="1">
    <location>
        <begin position="253"/>
        <end position="271"/>
    </location>
</feature>
<name>A0AAW0T4B3_SCYPA</name>
<keyword evidence="3" id="KW-1185">Reference proteome</keyword>
<keyword evidence="1" id="KW-0812">Transmembrane</keyword>
<gene>
    <name evidence="2" type="ORF">O3P69_015379</name>
</gene>
<organism evidence="2 3">
    <name type="scientific">Scylla paramamosain</name>
    <name type="common">Mud crab</name>
    <dbReference type="NCBI Taxonomy" id="85552"/>
    <lineage>
        <taxon>Eukaryota</taxon>
        <taxon>Metazoa</taxon>
        <taxon>Ecdysozoa</taxon>
        <taxon>Arthropoda</taxon>
        <taxon>Crustacea</taxon>
        <taxon>Multicrustacea</taxon>
        <taxon>Malacostraca</taxon>
        <taxon>Eumalacostraca</taxon>
        <taxon>Eucarida</taxon>
        <taxon>Decapoda</taxon>
        <taxon>Pleocyemata</taxon>
        <taxon>Brachyura</taxon>
        <taxon>Eubrachyura</taxon>
        <taxon>Portunoidea</taxon>
        <taxon>Portunidae</taxon>
        <taxon>Portuninae</taxon>
        <taxon>Scylla</taxon>
    </lineage>
</organism>
<feature type="transmembrane region" description="Helical" evidence="1">
    <location>
        <begin position="374"/>
        <end position="396"/>
    </location>
</feature>
<dbReference type="AlphaFoldDB" id="A0AAW0T4B3"/>
<feature type="transmembrane region" description="Helical" evidence="1">
    <location>
        <begin position="339"/>
        <end position="362"/>
    </location>
</feature>
<keyword evidence="1" id="KW-0472">Membrane</keyword>
<feature type="transmembrane region" description="Helical" evidence="1">
    <location>
        <begin position="207"/>
        <end position="233"/>
    </location>
</feature>
<accession>A0AAW0T4B3</accession>
<comment type="caution">
    <text evidence="2">The sequence shown here is derived from an EMBL/GenBank/DDBJ whole genome shotgun (WGS) entry which is preliminary data.</text>
</comment>
<proteinExistence type="predicted"/>
<feature type="transmembrane region" description="Helical" evidence="1">
    <location>
        <begin position="467"/>
        <end position="486"/>
    </location>
</feature>
<protein>
    <submittedName>
        <fullName evidence="2">Uncharacterized protein</fullName>
    </submittedName>
</protein>
<reference evidence="2 3" key="1">
    <citation type="submission" date="2023-03" db="EMBL/GenBank/DDBJ databases">
        <title>High-quality genome of Scylla paramamosain provides insights in environmental adaptation.</title>
        <authorList>
            <person name="Zhang L."/>
        </authorList>
    </citation>
    <scope>NUCLEOTIDE SEQUENCE [LARGE SCALE GENOMIC DNA]</scope>
    <source>
        <strain evidence="2">LZ_2023a</strain>
        <tissue evidence="2">Muscle</tissue>
    </source>
</reference>
<keyword evidence="1" id="KW-1133">Transmembrane helix</keyword>
<feature type="transmembrane region" description="Helical" evidence="1">
    <location>
        <begin position="299"/>
        <end position="319"/>
    </location>
</feature>